<proteinExistence type="predicted"/>
<dbReference type="OrthoDB" id="409982at2759"/>
<evidence type="ECO:0000313" key="2">
    <source>
        <dbReference type="Proteomes" id="UP000601435"/>
    </source>
</evidence>
<accession>A0A812L3V6</accession>
<protein>
    <submittedName>
        <fullName evidence="1">Uncharacterized protein</fullName>
    </submittedName>
</protein>
<feature type="non-terminal residue" evidence="1">
    <location>
        <position position="1"/>
    </location>
</feature>
<organism evidence="1 2">
    <name type="scientific">Symbiodinium necroappetens</name>
    <dbReference type="NCBI Taxonomy" id="1628268"/>
    <lineage>
        <taxon>Eukaryota</taxon>
        <taxon>Sar</taxon>
        <taxon>Alveolata</taxon>
        <taxon>Dinophyceae</taxon>
        <taxon>Suessiales</taxon>
        <taxon>Symbiodiniaceae</taxon>
        <taxon>Symbiodinium</taxon>
    </lineage>
</organism>
<name>A0A812L3V6_9DINO</name>
<dbReference type="Proteomes" id="UP000601435">
    <property type="component" value="Unassembled WGS sequence"/>
</dbReference>
<gene>
    <name evidence="1" type="ORF">SNEC2469_LOCUS4330</name>
</gene>
<evidence type="ECO:0000313" key="1">
    <source>
        <dbReference type="EMBL" id="CAE7240792.1"/>
    </source>
</evidence>
<dbReference type="EMBL" id="CAJNJA010008826">
    <property type="protein sequence ID" value="CAE7240792.1"/>
    <property type="molecule type" value="Genomic_DNA"/>
</dbReference>
<sequence length="98" mass="11560">MVHLIEHLHQASVKLHQGQEVKMISVDLSDFAEFISVVQNRFIFSTCISRSKLSVEDSRRWYLQMTSNNWSRTHEKDTDTTTLAYGVKEMLQRQKFLQ</sequence>
<comment type="caution">
    <text evidence="1">The sequence shown here is derived from an EMBL/GenBank/DDBJ whole genome shotgun (WGS) entry which is preliminary data.</text>
</comment>
<keyword evidence="2" id="KW-1185">Reference proteome</keyword>
<reference evidence="1" key="1">
    <citation type="submission" date="2021-02" db="EMBL/GenBank/DDBJ databases">
        <authorList>
            <person name="Dougan E. K."/>
            <person name="Rhodes N."/>
            <person name="Thang M."/>
            <person name="Chan C."/>
        </authorList>
    </citation>
    <scope>NUCLEOTIDE SEQUENCE</scope>
</reference>
<dbReference type="AlphaFoldDB" id="A0A812L3V6"/>